<name>A0A0E9TKH8_ANGAN</name>
<dbReference type="EMBL" id="GBXM01055212">
    <property type="protein sequence ID" value="JAH53365.1"/>
    <property type="molecule type" value="Transcribed_RNA"/>
</dbReference>
<organism evidence="1">
    <name type="scientific">Anguilla anguilla</name>
    <name type="common">European freshwater eel</name>
    <name type="synonym">Muraena anguilla</name>
    <dbReference type="NCBI Taxonomy" id="7936"/>
    <lineage>
        <taxon>Eukaryota</taxon>
        <taxon>Metazoa</taxon>
        <taxon>Chordata</taxon>
        <taxon>Craniata</taxon>
        <taxon>Vertebrata</taxon>
        <taxon>Euteleostomi</taxon>
        <taxon>Actinopterygii</taxon>
        <taxon>Neopterygii</taxon>
        <taxon>Teleostei</taxon>
        <taxon>Anguilliformes</taxon>
        <taxon>Anguillidae</taxon>
        <taxon>Anguilla</taxon>
    </lineage>
</organism>
<sequence length="18" mass="2127">MSADIFRCPCASKRWELL</sequence>
<evidence type="ECO:0000313" key="1">
    <source>
        <dbReference type="EMBL" id="JAH53365.1"/>
    </source>
</evidence>
<dbReference type="EMBL" id="GBXM01036291">
    <property type="protein sequence ID" value="JAH72286.1"/>
    <property type="molecule type" value="Transcribed_RNA"/>
</dbReference>
<accession>A0A0E9TKH8</accession>
<protein>
    <submittedName>
        <fullName evidence="1">Uncharacterized protein</fullName>
    </submittedName>
</protein>
<reference evidence="1" key="1">
    <citation type="submission" date="2014-11" db="EMBL/GenBank/DDBJ databases">
        <authorList>
            <person name="Amaro Gonzalez C."/>
        </authorList>
    </citation>
    <scope>NUCLEOTIDE SEQUENCE</scope>
</reference>
<proteinExistence type="predicted"/>
<dbReference type="AlphaFoldDB" id="A0A0E9TKH8"/>
<reference evidence="1" key="2">
    <citation type="journal article" date="2015" name="Fish Shellfish Immunol.">
        <title>Early steps in the European eel (Anguilla anguilla)-Vibrio vulnificus interaction in the gills: Role of the RtxA13 toxin.</title>
        <authorList>
            <person name="Callol A."/>
            <person name="Pajuelo D."/>
            <person name="Ebbesson L."/>
            <person name="Teles M."/>
            <person name="MacKenzie S."/>
            <person name="Amaro C."/>
        </authorList>
    </citation>
    <scope>NUCLEOTIDE SEQUENCE</scope>
</reference>